<dbReference type="EMBL" id="JBEUSY010000223">
    <property type="protein sequence ID" value="KAL1242143.1"/>
    <property type="molecule type" value="Genomic_DNA"/>
</dbReference>
<reference evidence="1 2" key="1">
    <citation type="submission" date="2024-07" db="EMBL/GenBank/DDBJ databases">
        <title>Enhanced genomic and transcriptomic resources for Trichinella pseudospiralis and T. spiralis underpin the discovery of pronounced molecular differences between stages and species.</title>
        <authorList>
            <person name="Pasi K.K."/>
            <person name="La Rosa G."/>
            <person name="Gomez-Morales M.A."/>
            <person name="Tosini F."/>
            <person name="Sumanam S."/>
            <person name="Young N.D."/>
            <person name="Chang B.C."/>
            <person name="Robin G.B."/>
        </authorList>
    </citation>
    <scope>NUCLEOTIDE SEQUENCE [LARGE SCALE GENOMIC DNA]</scope>
    <source>
        <strain evidence="1">ISS534</strain>
    </source>
</reference>
<proteinExistence type="predicted"/>
<comment type="caution">
    <text evidence="1">The sequence shown here is derived from an EMBL/GenBank/DDBJ whole genome shotgun (WGS) entry which is preliminary data.</text>
</comment>
<keyword evidence="2" id="KW-1185">Reference proteome</keyword>
<dbReference type="Proteomes" id="UP001558632">
    <property type="component" value="Unassembled WGS sequence"/>
</dbReference>
<evidence type="ECO:0000313" key="1">
    <source>
        <dbReference type="EMBL" id="KAL1242143.1"/>
    </source>
</evidence>
<protein>
    <submittedName>
        <fullName evidence="1">Uncharacterized protein</fullName>
    </submittedName>
</protein>
<gene>
    <name evidence="1" type="ORF">TSPI_07455</name>
</gene>
<name>A0ABR3KNH5_TRISP</name>
<sequence length="133" mass="14886">MRISQSIAENSSNHFITGSSVQSSAVGRIPRPLAVLALVCGTSFKQRIQRLSRFPLWKILFAMSLLHTMPFLRHGPRTFISLVIWQTMNSCFSQANDHLFASQLGGLLQRSPVQASLRLLCKLGLFRVLMMAV</sequence>
<accession>A0ABR3KNH5</accession>
<organism evidence="1 2">
    <name type="scientific">Trichinella spiralis</name>
    <name type="common">Trichina worm</name>
    <dbReference type="NCBI Taxonomy" id="6334"/>
    <lineage>
        <taxon>Eukaryota</taxon>
        <taxon>Metazoa</taxon>
        <taxon>Ecdysozoa</taxon>
        <taxon>Nematoda</taxon>
        <taxon>Enoplea</taxon>
        <taxon>Dorylaimia</taxon>
        <taxon>Trichinellida</taxon>
        <taxon>Trichinellidae</taxon>
        <taxon>Trichinella</taxon>
    </lineage>
</organism>
<evidence type="ECO:0000313" key="2">
    <source>
        <dbReference type="Proteomes" id="UP001558632"/>
    </source>
</evidence>